<proteinExistence type="predicted"/>
<dbReference type="PIRSF" id="PIRSF002867">
    <property type="entry name" value="CheV"/>
    <property type="match status" value="1"/>
</dbReference>
<dbReference type="PANTHER" id="PTHR47233">
    <property type="entry name" value="CHEMOTAXIS PROTEIN CHEV"/>
    <property type="match status" value="1"/>
</dbReference>
<sequence length="317" mass="35042">MSKLLHSIDQRTKLVGENRLELLLFNLGSQQPFAINVFKVREVMQLPALTAMPQRHHAVCGVAHIRGTSFPVIDLRAALGRSPLYGSDATTNLIITEYNLSVQGFLVGEVDRIINLNWEEILPPPATSGKNHFLTALTKLDDRIVQIVDVEKVLADISPYHTNVSSDLLNEELRDWAEQNQVTVLLVDDSATARQQASATLANLGVRCIQAGNGAEGLALLKKMSTKGAITDQLLMLITDAEMPEMDGYRLTSEIRQDPNLSPLYVVMHTSLSGNFNKALVDKVGCDDFLSKFQPDELAAKVQDQLGKWKEEITRQG</sequence>
<name>A0AA37T6G8_9GAMM</name>
<dbReference type="PROSITE" id="PS50851">
    <property type="entry name" value="CHEW"/>
    <property type="match status" value="1"/>
</dbReference>
<feature type="domain" description="CheW-like" evidence="3">
    <location>
        <begin position="19"/>
        <end position="159"/>
    </location>
</feature>
<keyword evidence="5" id="KW-1185">Reference proteome</keyword>
<dbReference type="SMART" id="SM00448">
    <property type="entry name" value="REC"/>
    <property type="match status" value="1"/>
</dbReference>
<dbReference type="SUPFAM" id="SSF50341">
    <property type="entry name" value="CheW-like"/>
    <property type="match status" value="1"/>
</dbReference>
<comment type="caution">
    <text evidence="4">The sequence shown here is derived from an EMBL/GenBank/DDBJ whole genome shotgun (WGS) entry which is preliminary data.</text>
</comment>
<dbReference type="PROSITE" id="PS50110">
    <property type="entry name" value="RESPONSE_REGULATORY"/>
    <property type="match status" value="1"/>
</dbReference>
<dbReference type="Gene3D" id="2.40.50.180">
    <property type="entry name" value="CheA-289, Domain 4"/>
    <property type="match status" value="1"/>
</dbReference>
<dbReference type="GO" id="GO:0000160">
    <property type="term" value="P:phosphorelay signal transduction system"/>
    <property type="evidence" value="ECO:0007669"/>
    <property type="project" value="InterPro"/>
</dbReference>
<dbReference type="EMBL" id="BSPD01000056">
    <property type="protein sequence ID" value="GLS26634.1"/>
    <property type="molecule type" value="Genomic_DNA"/>
</dbReference>
<accession>A0AA37T6G8</accession>
<gene>
    <name evidence="4" type="ORF">GCM10007877_23500</name>
</gene>
<organism evidence="4 5">
    <name type="scientific">Marinibactrum halimedae</name>
    <dbReference type="NCBI Taxonomy" id="1444977"/>
    <lineage>
        <taxon>Bacteria</taxon>
        <taxon>Pseudomonadati</taxon>
        <taxon>Pseudomonadota</taxon>
        <taxon>Gammaproteobacteria</taxon>
        <taxon>Cellvibrionales</taxon>
        <taxon>Cellvibrionaceae</taxon>
        <taxon>Marinibactrum</taxon>
    </lineage>
</organism>
<keyword evidence="1" id="KW-0597">Phosphoprotein</keyword>
<dbReference type="GO" id="GO:0006935">
    <property type="term" value="P:chemotaxis"/>
    <property type="evidence" value="ECO:0007669"/>
    <property type="project" value="InterPro"/>
</dbReference>
<evidence type="ECO:0000313" key="5">
    <source>
        <dbReference type="Proteomes" id="UP001156870"/>
    </source>
</evidence>
<evidence type="ECO:0000256" key="1">
    <source>
        <dbReference type="PROSITE-ProRule" id="PRU00169"/>
    </source>
</evidence>
<dbReference type="Pfam" id="PF00072">
    <property type="entry name" value="Response_reg"/>
    <property type="match status" value="1"/>
</dbReference>
<dbReference type="RefSeq" id="WP_232593100.1">
    <property type="nucleotide sequence ID" value="NZ_BSPD01000056.1"/>
</dbReference>
<dbReference type="InterPro" id="IPR011006">
    <property type="entry name" value="CheY-like_superfamily"/>
</dbReference>
<dbReference type="PANTHER" id="PTHR47233:SF3">
    <property type="entry name" value="CHEMOTAXIS PROTEIN CHEV"/>
    <property type="match status" value="1"/>
</dbReference>
<dbReference type="InterPro" id="IPR024181">
    <property type="entry name" value="Chemotax_regulator_CheV"/>
</dbReference>
<evidence type="ECO:0000313" key="4">
    <source>
        <dbReference type="EMBL" id="GLS26634.1"/>
    </source>
</evidence>
<evidence type="ECO:0000259" key="2">
    <source>
        <dbReference type="PROSITE" id="PS50110"/>
    </source>
</evidence>
<reference evidence="4 5" key="1">
    <citation type="journal article" date="2014" name="Int. J. Syst. Evol. Microbiol.">
        <title>Complete genome sequence of Corynebacterium casei LMG S-19264T (=DSM 44701T), isolated from a smear-ripened cheese.</title>
        <authorList>
            <consortium name="US DOE Joint Genome Institute (JGI-PGF)"/>
            <person name="Walter F."/>
            <person name="Albersmeier A."/>
            <person name="Kalinowski J."/>
            <person name="Ruckert C."/>
        </authorList>
    </citation>
    <scope>NUCLEOTIDE SEQUENCE [LARGE SCALE GENOMIC DNA]</scope>
    <source>
        <strain evidence="4 5">NBRC 110095</strain>
    </source>
</reference>
<dbReference type="InterPro" id="IPR036061">
    <property type="entry name" value="CheW-like_dom_sf"/>
</dbReference>
<dbReference type="InterPro" id="IPR001789">
    <property type="entry name" value="Sig_transdc_resp-reg_receiver"/>
</dbReference>
<dbReference type="Proteomes" id="UP001156870">
    <property type="component" value="Unassembled WGS sequence"/>
</dbReference>
<dbReference type="InterPro" id="IPR002545">
    <property type="entry name" value="CheW-lke_dom"/>
</dbReference>
<evidence type="ECO:0000259" key="3">
    <source>
        <dbReference type="PROSITE" id="PS50851"/>
    </source>
</evidence>
<dbReference type="AlphaFoldDB" id="A0AA37T6G8"/>
<feature type="modified residue" description="4-aspartylphosphate" evidence="1">
    <location>
        <position position="240"/>
    </location>
</feature>
<dbReference type="SMART" id="SM00260">
    <property type="entry name" value="CheW"/>
    <property type="match status" value="1"/>
</dbReference>
<dbReference type="Gene3D" id="3.40.50.2300">
    <property type="match status" value="1"/>
</dbReference>
<dbReference type="Gene3D" id="2.30.30.40">
    <property type="entry name" value="SH3 Domains"/>
    <property type="match status" value="1"/>
</dbReference>
<feature type="domain" description="Response regulatory" evidence="2">
    <location>
        <begin position="183"/>
        <end position="307"/>
    </location>
</feature>
<dbReference type="Pfam" id="PF01584">
    <property type="entry name" value="CheW"/>
    <property type="match status" value="1"/>
</dbReference>
<dbReference type="SUPFAM" id="SSF52172">
    <property type="entry name" value="CheY-like"/>
    <property type="match status" value="1"/>
</dbReference>
<protein>
    <submittedName>
        <fullName evidence="4">Chemotaxis protein CheW</fullName>
    </submittedName>
</protein>